<name>A0A061J6H0_TRYRA</name>
<dbReference type="AlphaFoldDB" id="A0A061J6H0"/>
<reference evidence="2 3" key="1">
    <citation type="submission" date="2013-07" db="EMBL/GenBank/DDBJ databases">
        <authorList>
            <person name="Stoco P.H."/>
            <person name="Wagner G."/>
            <person name="Gerber A."/>
            <person name="Zaha A."/>
            <person name="Thompson C."/>
            <person name="Bartholomeu D.C."/>
            <person name="Luckemeyer D.D."/>
            <person name="Bahia D."/>
            <person name="Loreto E."/>
            <person name="Prestes E.B."/>
            <person name="Lima F.M."/>
            <person name="Rodrigues-Luiz G."/>
            <person name="Vallejo G.A."/>
            <person name="Filho J.F."/>
            <person name="Monteiro K.M."/>
            <person name="Tyler K.M."/>
            <person name="de Almeida L.G."/>
            <person name="Ortiz M.F."/>
            <person name="Siervo M.A."/>
            <person name="de Moraes M.H."/>
            <person name="Cunha O.L."/>
            <person name="Mendonca-Neto R."/>
            <person name="Silva R."/>
            <person name="Teixeira S.M."/>
            <person name="Murta S.M."/>
            <person name="Sincero T.C."/>
            <person name="Mendes T.A."/>
            <person name="Urmenyi T.P."/>
            <person name="Silva V.G."/>
            <person name="da Rocha W.D."/>
            <person name="Andersson B."/>
            <person name="Romanha A.J."/>
            <person name="Steindel M."/>
            <person name="de Vasconcelos A.T."/>
            <person name="Grisard E.C."/>
        </authorList>
    </citation>
    <scope>NUCLEOTIDE SEQUENCE [LARGE SCALE GENOMIC DNA]</scope>
    <source>
        <strain evidence="2 3">SC58</strain>
    </source>
</reference>
<dbReference type="OrthoDB" id="268840at2759"/>
<organism evidence="2 3">
    <name type="scientific">Trypanosoma rangeli SC58</name>
    <dbReference type="NCBI Taxonomy" id="429131"/>
    <lineage>
        <taxon>Eukaryota</taxon>
        <taxon>Discoba</taxon>
        <taxon>Euglenozoa</taxon>
        <taxon>Kinetoplastea</taxon>
        <taxon>Metakinetoplastina</taxon>
        <taxon>Trypanosomatida</taxon>
        <taxon>Trypanosomatidae</taxon>
        <taxon>Trypanosoma</taxon>
        <taxon>Herpetosoma</taxon>
    </lineage>
</organism>
<sequence>MRAKRSVVFGDQSRKYPRRHSTRRRGKKKKRGGVEYLDSEVNRGGRRSKYCKRRRGIKSRTGRKYLAMALHRLFKRPKITNAQMLLMRRREPYKPTMKDRQEIRNREKLECFEKKNAEGLMFVPETALPPWQKSLALNASARASNMNFRGFRVRVVDKQDEPGFPTPFR</sequence>
<evidence type="ECO:0000313" key="2">
    <source>
        <dbReference type="EMBL" id="ESL09721.1"/>
    </source>
</evidence>
<accession>A0A061J6H0</accession>
<dbReference type="VEuPathDB" id="TriTrypDB:TRSC58_02555"/>
<proteinExistence type="predicted"/>
<dbReference type="EMBL" id="AUPL01002555">
    <property type="protein sequence ID" value="ESL09721.1"/>
    <property type="molecule type" value="Genomic_DNA"/>
</dbReference>
<dbReference type="CDD" id="cd23017">
    <property type="entry name" value="mt-LAF19-like"/>
    <property type="match status" value="1"/>
</dbReference>
<evidence type="ECO:0000313" key="3">
    <source>
        <dbReference type="Proteomes" id="UP000031737"/>
    </source>
</evidence>
<feature type="compositionally biased region" description="Basic residues" evidence="1">
    <location>
        <begin position="15"/>
        <end position="31"/>
    </location>
</feature>
<dbReference type="Proteomes" id="UP000031737">
    <property type="component" value="Unassembled WGS sequence"/>
</dbReference>
<evidence type="ECO:0000256" key="1">
    <source>
        <dbReference type="SAM" id="MobiDB-lite"/>
    </source>
</evidence>
<feature type="region of interest" description="Disordered" evidence="1">
    <location>
        <begin position="1"/>
        <end position="33"/>
    </location>
</feature>
<comment type="caution">
    <text evidence="2">The sequence shown here is derived from an EMBL/GenBank/DDBJ whole genome shotgun (WGS) entry which is preliminary data.</text>
</comment>
<gene>
    <name evidence="2" type="ORF">TRSC58_02555</name>
</gene>
<keyword evidence="3" id="KW-1185">Reference proteome</keyword>
<protein>
    <submittedName>
        <fullName evidence="2">Uncharacterized protein</fullName>
    </submittedName>
</protein>